<evidence type="ECO:0000313" key="2">
    <source>
        <dbReference type="EMBL" id="SOQ53578.1"/>
    </source>
</evidence>
<protein>
    <submittedName>
        <fullName evidence="2">SFRICE_029293</fullName>
    </submittedName>
</protein>
<proteinExistence type="predicted"/>
<gene>
    <name evidence="2" type="ORF">SFRICE_029293</name>
</gene>
<dbReference type="EMBL" id="ODYU01009276">
    <property type="protein sequence ID" value="SOQ53578.1"/>
    <property type="molecule type" value="Genomic_DNA"/>
</dbReference>
<name>A0A2H1WKL6_SPOFR</name>
<dbReference type="AlphaFoldDB" id="A0A2H1WKL6"/>
<evidence type="ECO:0000256" key="1">
    <source>
        <dbReference type="SAM" id="MobiDB-lite"/>
    </source>
</evidence>
<accession>A0A2H1WKL6</accession>
<reference evidence="2" key="1">
    <citation type="submission" date="2016-07" db="EMBL/GenBank/DDBJ databases">
        <authorList>
            <person name="Bretaudeau A."/>
        </authorList>
    </citation>
    <scope>NUCLEOTIDE SEQUENCE</scope>
    <source>
        <strain evidence="2">Rice</strain>
        <tissue evidence="2">Whole body</tissue>
    </source>
</reference>
<sequence>MKLLLCMVASATGWERVSYSIQESNLRPFANPFATQGSGKIFRSFFQCSENLSVVARSLALYPLYGNRLTTSESQDQMSKEEKELQEETQRLEQERKDREKQKAIKKKARKVKQKLLTTHPDSKQQFVYHTNCAVMIKELYT</sequence>
<feature type="region of interest" description="Disordered" evidence="1">
    <location>
        <begin position="71"/>
        <end position="112"/>
    </location>
</feature>
<feature type="compositionally biased region" description="Basic and acidic residues" evidence="1">
    <location>
        <begin position="78"/>
        <end position="103"/>
    </location>
</feature>
<organism evidence="2">
    <name type="scientific">Spodoptera frugiperda</name>
    <name type="common">Fall armyworm</name>
    <dbReference type="NCBI Taxonomy" id="7108"/>
    <lineage>
        <taxon>Eukaryota</taxon>
        <taxon>Metazoa</taxon>
        <taxon>Ecdysozoa</taxon>
        <taxon>Arthropoda</taxon>
        <taxon>Hexapoda</taxon>
        <taxon>Insecta</taxon>
        <taxon>Pterygota</taxon>
        <taxon>Neoptera</taxon>
        <taxon>Endopterygota</taxon>
        <taxon>Lepidoptera</taxon>
        <taxon>Glossata</taxon>
        <taxon>Ditrysia</taxon>
        <taxon>Noctuoidea</taxon>
        <taxon>Noctuidae</taxon>
        <taxon>Amphipyrinae</taxon>
        <taxon>Spodoptera</taxon>
    </lineage>
</organism>